<evidence type="ECO:0000313" key="10">
    <source>
        <dbReference type="Proteomes" id="UP000238157"/>
    </source>
</evidence>
<dbReference type="Proteomes" id="UP000238157">
    <property type="component" value="Unassembled WGS sequence"/>
</dbReference>
<evidence type="ECO:0000259" key="7">
    <source>
        <dbReference type="Pfam" id="PF17389"/>
    </source>
</evidence>
<keyword evidence="10" id="KW-1185">Reference proteome</keyword>
<evidence type="ECO:0000256" key="3">
    <source>
        <dbReference type="ARBA" id="ARBA00022801"/>
    </source>
</evidence>
<dbReference type="Pfam" id="PF17389">
    <property type="entry name" value="Bac_rhamnosid6H"/>
    <property type="match status" value="1"/>
</dbReference>
<evidence type="ECO:0000259" key="8">
    <source>
        <dbReference type="Pfam" id="PF17390"/>
    </source>
</evidence>
<dbReference type="GO" id="GO:0005975">
    <property type="term" value="P:carbohydrate metabolic process"/>
    <property type="evidence" value="ECO:0007669"/>
    <property type="project" value="InterPro"/>
</dbReference>
<comment type="catalytic activity">
    <reaction evidence="1">
        <text>Hydrolysis of terminal non-reducing alpha-L-rhamnose residues in alpha-L-rhamnosides.</text>
        <dbReference type="EC" id="3.2.1.40"/>
    </reaction>
</comment>
<gene>
    <name evidence="9" type="ORF">CLW00_1082</name>
</gene>
<keyword evidence="4" id="KW-0732">Signal</keyword>
<reference evidence="9 10" key="1">
    <citation type="submission" date="2018-03" db="EMBL/GenBank/DDBJ databases">
        <title>Genomic Encyclopedia of Archaeal and Bacterial Type Strains, Phase II (KMG-II): from individual species to whole genera.</title>
        <authorList>
            <person name="Goeker M."/>
        </authorList>
    </citation>
    <scope>NUCLEOTIDE SEQUENCE [LARGE SCALE GENOMIC DNA]</scope>
    <source>
        <strain evidence="9 10">DSM 27929</strain>
    </source>
</reference>
<comment type="caution">
    <text evidence="9">The sequence shown here is derived from an EMBL/GenBank/DDBJ whole genome shotgun (WGS) entry which is preliminary data.</text>
</comment>
<dbReference type="Gene3D" id="2.60.120.260">
    <property type="entry name" value="Galactose-binding domain-like"/>
    <property type="match status" value="2"/>
</dbReference>
<dbReference type="InterPro" id="IPR013737">
    <property type="entry name" value="Bac_rhamnosid_N"/>
</dbReference>
<dbReference type="PANTHER" id="PTHR33307:SF6">
    <property type="entry name" value="ALPHA-RHAMNOSIDASE (EUROFUNG)-RELATED"/>
    <property type="match status" value="1"/>
</dbReference>
<protein>
    <recommendedName>
        <fullName evidence="2">alpha-L-rhamnosidase</fullName>
        <ecNumber evidence="2">3.2.1.40</ecNumber>
    </recommendedName>
</protein>
<dbReference type="PIRSF" id="PIRSF010631">
    <property type="entry name" value="A-rhamnsds"/>
    <property type="match status" value="1"/>
</dbReference>
<dbReference type="Pfam" id="PF25788">
    <property type="entry name" value="Ig_Rha78A_N"/>
    <property type="match status" value="1"/>
</dbReference>
<dbReference type="Pfam" id="PF05592">
    <property type="entry name" value="Bac_rhamnosid"/>
    <property type="match status" value="1"/>
</dbReference>
<dbReference type="Gene3D" id="2.60.40.10">
    <property type="entry name" value="Immunoglobulins"/>
    <property type="match status" value="1"/>
</dbReference>
<sequence length="1200" mass="135061">MKHYTLILFALFFHHLNAFAQLEIQNARVEYEKSHKEVTINTSQPRFSWQIISNDEKGVLQTAYSIQVKSSNGKLVWDSGKINDSNSLGVIYQANSPLQPNEKYRYQITVWDNHGRNAEFEGSFFTALLDDSPKAWSGAKWIGGGDEDLVFHSHYFSVFQFQYDVQIEEGSNRAAFLFGGNDARLMNKNLNIQEIENAENESFIAFELDIEGLQEEGGNALLNIYRVGYDHVDSKEKPFASLEIPKSIIHSGNHHASHKIHAECNFGIFTLYVGEKRPENRISPFDSQAPRFQQQGLNLNPIGAGNNFISFPMLADIGFWLKQGQSANFSNLQIKNLRKPSHVLFEEELSLGKSIFSHGGVTIDSGSYQVQGGGSGTLVLADPSKKAAPMLRTVFKTENKSIQKARLYITARGIYEVFANGKRIGNDYFNPGLTQYNKHHPYQAYSLDLEPGQENVLGTWLSEGWWSGNITYSGENWNYFGDRQSLLAKLVVSYEDGTEQVVVTDPDTWQIYHEGPVRYGSFFQGEVYDANKEVLGWTKTNFDDSDWINAQEVPLEGTAFMDQEGNPESGEIIRNYDRLKLIYHQGQNPQIVKKLQAQSVEEVRPGVFVYDMGQNMVGFPEIVLKNAQKGQKITMRFAEVRYPDLPEHDGQQGMIMLENIRAALAQDIYIAKGGDETIQPSFTFHGYRFLEITGIETAIPVDNVFGLVISSIDELTAHYETSNSLVNKLWENITWSMRGNFLSIPTDTPARNERMGWSGDINVFARTATYMADTQLFLKRHLMGMRDIQRPDGRFPDVAPVGGGFGGTLWGSAGIIVPWETFQQYGDLTMLSEHYEAMEKYMSFLDSKTSEEGILEEGPLGDWLSPENNKNDNTLLWNAYQIYCLEIMAKTSQLLGFSAKSQQYNTKRLDRIDFFNKTYLDENGKTVKSGVRTGMMLPPGETAPIDNAEKSQLVDTQGSYAIALDMGAVSDASKEKVLNNFLASIKRKNVDDLGISRPEYSLMTGFIGTASIGSALSAAGQHEIVYRLLQQTTYPSWLYSVINGATTIWERLNSYTVENGFGGNNSMNSFNHYSFGAIGAWMMNYSLGIQRDTESPGFKKFILQPKPDPDGVMTWAKGHYDSMYGRIESTWKIDGDSILYEVNIPANTEAKLFLEAEGISHISYKGKPIKEDSEIISLNYKDGLVQIQLGSGRYQFEVDN</sequence>
<dbReference type="InterPro" id="IPR013783">
    <property type="entry name" value="Ig-like_fold"/>
</dbReference>
<feature type="domain" description="Alpha-L-rhamnosidase C-terminal" evidence="8">
    <location>
        <begin position="1088"/>
        <end position="1157"/>
    </location>
</feature>
<dbReference type="RefSeq" id="WP_106134256.1">
    <property type="nucleotide sequence ID" value="NZ_PVTR01000008.1"/>
</dbReference>
<dbReference type="SUPFAM" id="SSF48208">
    <property type="entry name" value="Six-hairpin glycosidases"/>
    <property type="match status" value="1"/>
</dbReference>
<dbReference type="InterPro" id="IPR035396">
    <property type="entry name" value="Bac_rhamnosid6H"/>
</dbReference>
<dbReference type="InterPro" id="IPR035398">
    <property type="entry name" value="Bac_rhamnosid_C"/>
</dbReference>
<dbReference type="Pfam" id="PF17390">
    <property type="entry name" value="Bac_rhamnosid_C"/>
    <property type="match status" value="1"/>
</dbReference>
<dbReference type="AlphaFoldDB" id="A0A2T0WIN1"/>
<dbReference type="EC" id="3.2.1.40" evidence="2"/>
<feature type="signal peptide" evidence="4">
    <location>
        <begin position="1"/>
        <end position="20"/>
    </location>
</feature>
<keyword evidence="3" id="KW-0378">Hydrolase</keyword>
<evidence type="ECO:0000259" key="6">
    <source>
        <dbReference type="Pfam" id="PF08531"/>
    </source>
</evidence>
<feature type="chain" id="PRO_5015510860" description="alpha-L-rhamnosidase" evidence="4">
    <location>
        <begin position="21"/>
        <end position="1200"/>
    </location>
</feature>
<dbReference type="Pfam" id="PF08531">
    <property type="entry name" value="Bac_rhamnosid_N"/>
    <property type="match status" value="1"/>
</dbReference>
<dbReference type="EMBL" id="PVTR01000008">
    <property type="protein sequence ID" value="PRY86515.1"/>
    <property type="molecule type" value="Genomic_DNA"/>
</dbReference>
<evidence type="ECO:0000256" key="1">
    <source>
        <dbReference type="ARBA" id="ARBA00001445"/>
    </source>
</evidence>
<evidence type="ECO:0000259" key="5">
    <source>
        <dbReference type="Pfam" id="PF05592"/>
    </source>
</evidence>
<evidence type="ECO:0000256" key="2">
    <source>
        <dbReference type="ARBA" id="ARBA00012652"/>
    </source>
</evidence>
<feature type="domain" description="Bacterial alpha-L-rhamnosidase N-terminal" evidence="6">
    <location>
        <begin position="400"/>
        <end position="567"/>
    </location>
</feature>
<dbReference type="InterPro" id="IPR016007">
    <property type="entry name" value="Alpha_rhamnosid"/>
</dbReference>
<dbReference type="PANTHER" id="PTHR33307">
    <property type="entry name" value="ALPHA-RHAMNOSIDASE (EUROFUNG)"/>
    <property type="match status" value="1"/>
</dbReference>
<evidence type="ECO:0000313" key="9">
    <source>
        <dbReference type="EMBL" id="PRY86515.1"/>
    </source>
</evidence>
<dbReference type="Gene3D" id="2.60.420.10">
    <property type="entry name" value="Maltose phosphorylase, domain 3"/>
    <property type="match status" value="1"/>
</dbReference>
<dbReference type="InterPro" id="IPR008928">
    <property type="entry name" value="6-hairpin_glycosidase_sf"/>
</dbReference>
<dbReference type="InterPro" id="IPR008902">
    <property type="entry name" value="Rhamnosid_concanavalin"/>
</dbReference>
<feature type="domain" description="Alpha-L-rhamnosidase concanavalin-like" evidence="5">
    <location>
        <begin position="602"/>
        <end position="709"/>
    </location>
</feature>
<name>A0A2T0WIN1_9BACT</name>
<dbReference type="Gene3D" id="1.50.10.10">
    <property type="match status" value="1"/>
</dbReference>
<evidence type="ECO:0000256" key="4">
    <source>
        <dbReference type="SAM" id="SignalP"/>
    </source>
</evidence>
<dbReference type="OrthoDB" id="9815108at2"/>
<accession>A0A2T0WIN1</accession>
<dbReference type="InterPro" id="IPR012341">
    <property type="entry name" value="6hp_glycosidase-like_sf"/>
</dbReference>
<feature type="domain" description="Alpha-L-rhamnosidase six-hairpin glycosidase" evidence="7">
    <location>
        <begin position="716"/>
        <end position="1084"/>
    </location>
</feature>
<dbReference type="GO" id="GO:0030596">
    <property type="term" value="F:alpha-L-rhamnosidase activity"/>
    <property type="evidence" value="ECO:0007669"/>
    <property type="project" value="UniProtKB-EC"/>
</dbReference>
<proteinExistence type="predicted"/>
<organism evidence="9 10">
    <name type="scientific">Mongoliibacter ruber</name>
    <dbReference type="NCBI Taxonomy" id="1750599"/>
    <lineage>
        <taxon>Bacteria</taxon>
        <taxon>Pseudomonadati</taxon>
        <taxon>Bacteroidota</taxon>
        <taxon>Cytophagia</taxon>
        <taxon>Cytophagales</taxon>
        <taxon>Cyclobacteriaceae</taxon>
        <taxon>Mongoliibacter</taxon>
    </lineage>
</organism>